<keyword evidence="2" id="KW-0812">Transmembrane</keyword>
<dbReference type="RefSeq" id="WP_090339940.1">
    <property type="nucleotide sequence ID" value="NZ_FNXY01000009.1"/>
</dbReference>
<dbReference type="Gene3D" id="2.170.130.10">
    <property type="entry name" value="TonB-dependent receptor, plug domain"/>
    <property type="match status" value="1"/>
</dbReference>
<reference evidence="5 6" key="1">
    <citation type="submission" date="2016-10" db="EMBL/GenBank/DDBJ databases">
        <authorList>
            <person name="de Groot N.N."/>
        </authorList>
    </citation>
    <scope>NUCLEOTIDE SEQUENCE [LARGE SCALE GENOMIC DNA]</scope>
    <source>
        <strain evidence="5 6">DSM 19938</strain>
    </source>
</reference>
<evidence type="ECO:0000259" key="4">
    <source>
        <dbReference type="Pfam" id="PF07715"/>
    </source>
</evidence>
<keyword evidence="2" id="KW-0813">Transport</keyword>
<dbReference type="GO" id="GO:0044718">
    <property type="term" value="P:siderophore transmembrane transport"/>
    <property type="evidence" value="ECO:0007669"/>
    <property type="project" value="TreeGrafter"/>
</dbReference>
<dbReference type="InterPro" id="IPR037066">
    <property type="entry name" value="Plug_dom_sf"/>
</dbReference>
<dbReference type="EMBL" id="FNXY01000009">
    <property type="protein sequence ID" value="SEJ53558.1"/>
    <property type="molecule type" value="Genomic_DNA"/>
</dbReference>
<protein>
    <submittedName>
        <fullName evidence="5">TonB-linked outer membrane protein, SusC/RagA family</fullName>
    </submittedName>
</protein>
<dbReference type="InterPro" id="IPR012910">
    <property type="entry name" value="Plug_dom"/>
</dbReference>
<evidence type="ECO:0000256" key="1">
    <source>
        <dbReference type="ARBA" id="ARBA00022729"/>
    </source>
</evidence>
<evidence type="ECO:0000256" key="3">
    <source>
        <dbReference type="SAM" id="SignalP"/>
    </source>
</evidence>
<keyword evidence="6" id="KW-1185">Reference proteome</keyword>
<organism evidence="5 6">
    <name type="scientific">Dyadobacter koreensis</name>
    <dbReference type="NCBI Taxonomy" id="408657"/>
    <lineage>
        <taxon>Bacteria</taxon>
        <taxon>Pseudomonadati</taxon>
        <taxon>Bacteroidota</taxon>
        <taxon>Cytophagia</taxon>
        <taxon>Cytophagales</taxon>
        <taxon>Spirosomataceae</taxon>
        <taxon>Dyadobacter</taxon>
    </lineage>
</organism>
<dbReference type="InterPro" id="IPR023996">
    <property type="entry name" value="TonB-dep_OMP_SusC/RagA"/>
</dbReference>
<keyword evidence="2" id="KW-0472">Membrane</keyword>
<dbReference type="GO" id="GO:0009279">
    <property type="term" value="C:cell outer membrane"/>
    <property type="evidence" value="ECO:0007669"/>
    <property type="project" value="UniProtKB-SubCell"/>
</dbReference>
<evidence type="ECO:0000313" key="5">
    <source>
        <dbReference type="EMBL" id="SEJ53558.1"/>
    </source>
</evidence>
<dbReference type="GO" id="GO:0015344">
    <property type="term" value="F:siderophore uptake transmembrane transporter activity"/>
    <property type="evidence" value="ECO:0007669"/>
    <property type="project" value="TreeGrafter"/>
</dbReference>
<sequence>MGNQSLLKNGIKICTKLLQHIVILFAVLFCSQVFAQSQPTSTDDVTVSGEIADEKGQFVPGASVVLKGSMKGTTTDADGKFSIATPESGSILVVSFLGYKRQEVEIGNRTYLQIKLEPSTGELQEVVVVGYGTQRKQTLTGAISNIVSDAIKTTTHTSLAQSLQGKVAGVQIRQNSGEPGSFSTSINIRGFGEPLYVVDGVARDGGYEFQKINPDDIESISVLKDASAAIFGIRAGNGVVIVTTKKGIKGKPKFSYNAVYGRQSPTDVPNMTNAFQWAQMRNDAAKNLGENPVYTSEEIEKFRTGAPGYESTDWYKQVLNKSASQTQHFISASGGEGAATYFTSFGYQNENGLLKSSDMGYKKYTFRTNVGIDLTKNLKADLILSGLFDKRNQPGDNFFNIYKGTRIALPTERPFANDNPKYPALLSGGYNPVALADGNLTGYNEEANKFFQSTFALTYTVPFVPGLKVKGLVAYDSNNYRAKSVSKSYNLYTYEAATDKYIAHQQRNPSRIGNNYSDNNRVTFQGQLFYNTVIAKNHNIGATLVYEQQESKNRWAGLGREYAFFTNDQIDQAGLNNQTTSGSESEYASQSYVGRLNYDFKEKYLLEVAARYDGSYRYHPDRRWGLFPVVSAGWRVTEEAFMKNIPFISTLKLRGSYGLVGSDAGAPFQYVPGFSLSGGGGYEFTNGNYTTGAASPAIVNEKLTWFKSKIQDVGIDIGLWDNKIDLTFDIYQRDRKGLLARRNVSLPNTFGGTLPDENLNSDRVRGIEFTAGYSGQIRDFKYGISGNFNFARTMNRYVERGDFLSSMDKWRNGGANRWNDVVWAYQLEGQFQNKDEVVYAPIQNGDLGNTRELPGDFKYKDVDGNGVIDGNDAIPLFFGGDPKMYYGVTLNASYKGFDFTALFQGSGKYSVRFREVYAEVFAFRGNTPEYFYDRWHLSDDNQWIPGKWPASRFNYNVGAMYAESAAWRKDASYLRFKSAQLGYTFKLGWLKKIGIDDVRIYGNAHNIFTWADPFVKPFDPEKIEGLFGAGLTYPVTRSYNFGINVKF</sequence>
<keyword evidence="2" id="KW-0998">Cell outer membrane</keyword>
<keyword evidence="1 3" id="KW-0732">Signal</keyword>
<keyword evidence="2" id="KW-1134">Transmembrane beta strand</keyword>
<dbReference type="Pfam" id="PF07715">
    <property type="entry name" value="Plug"/>
    <property type="match status" value="1"/>
</dbReference>
<dbReference type="OrthoDB" id="9768177at2"/>
<feature type="chain" id="PRO_5011530854" evidence="3">
    <location>
        <begin position="36"/>
        <end position="1047"/>
    </location>
</feature>
<dbReference type="Pfam" id="PF13715">
    <property type="entry name" value="CarbopepD_reg_2"/>
    <property type="match status" value="1"/>
</dbReference>
<dbReference type="InterPro" id="IPR039426">
    <property type="entry name" value="TonB-dep_rcpt-like"/>
</dbReference>
<dbReference type="SUPFAM" id="SSF56935">
    <property type="entry name" value="Porins"/>
    <property type="match status" value="1"/>
</dbReference>
<dbReference type="NCBIfam" id="TIGR04057">
    <property type="entry name" value="SusC_RagA_signa"/>
    <property type="match status" value="1"/>
</dbReference>
<dbReference type="PANTHER" id="PTHR30069:SF29">
    <property type="entry name" value="HEMOGLOBIN AND HEMOGLOBIN-HAPTOGLOBIN-BINDING PROTEIN 1-RELATED"/>
    <property type="match status" value="1"/>
</dbReference>
<dbReference type="Gene3D" id="2.60.40.1120">
    <property type="entry name" value="Carboxypeptidase-like, regulatory domain"/>
    <property type="match status" value="1"/>
</dbReference>
<evidence type="ECO:0000313" key="6">
    <source>
        <dbReference type="Proteomes" id="UP000199532"/>
    </source>
</evidence>
<proteinExistence type="inferred from homology"/>
<dbReference type="InterPro" id="IPR023997">
    <property type="entry name" value="TonB-dep_OMP_SusC/RagA_CS"/>
</dbReference>
<dbReference type="SUPFAM" id="SSF49464">
    <property type="entry name" value="Carboxypeptidase regulatory domain-like"/>
    <property type="match status" value="1"/>
</dbReference>
<dbReference type="STRING" id="408657.SAMN04487995_5129"/>
<feature type="signal peptide" evidence="3">
    <location>
        <begin position="1"/>
        <end position="35"/>
    </location>
</feature>
<dbReference type="AlphaFoldDB" id="A0A1H6ZJV7"/>
<dbReference type="NCBIfam" id="TIGR04056">
    <property type="entry name" value="OMP_RagA_SusC"/>
    <property type="match status" value="1"/>
</dbReference>
<comment type="similarity">
    <text evidence="2">Belongs to the TonB-dependent receptor family.</text>
</comment>
<dbReference type="InterPro" id="IPR008969">
    <property type="entry name" value="CarboxyPept-like_regulatory"/>
</dbReference>
<comment type="subcellular location">
    <subcellularLocation>
        <location evidence="2">Cell outer membrane</location>
        <topology evidence="2">Multi-pass membrane protein</topology>
    </subcellularLocation>
</comment>
<dbReference type="PANTHER" id="PTHR30069">
    <property type="entry name" value="TONB-DEPENDENT OUTER MEMBRANE RECEPTOR"/>
    <property type="match status" value="1"/>
</dbReference>
<accession>A0A1H6ZJV7</accession>
<name>A0A1H6ZJV7_9BACT</name>
<dbReference type="Proteomes" id="UP000199532">
    <property type="component" value="Unassembled WGS sequence"/>
</dbReference>
<feature type="domain" description="TonB-dependent receptor plug" evidence="4">
    <location>
        <begin position="136"/>
        <end position="239"/>
    </location>
</feature>
<evidence type="ECO:0000256" key="2">
    <source>
        <dbReference type="PROSITE-ProRule" id="PRU01360"/>
    </source>
</evidence>
<gene>
    <name evidence="5" type="ORF">SAMN04487995_5129</name>
</gene>
<dbReference type="PROSITE" id="PS52016">
    <property type="entry name" value="TONB_DEPENDENT_REC_3"/>
    <property type="match status" value="1"/>
</dbReference>